<keyword evidence="7" id="KW-0029">Amino-acid transport</keyword>
<evidence type="ECO:0000313" key="10">
    <source>
        <dbReference type="EMBL" id="PVX32132.1"/>
    </source>
</evidence>
<keyword evidence="3" id="KW-0813">Transport</keyword>
<dbReference type="EMBL" id="QENU01000015">
    <property type="protein sequence ID" value="PVX32132.1"/>
    <property type="molecule type" value="Genomic_DNA"/>
</dbReference>
<dbReference type="InterPro" id="IPR027417">
    <property type="entry name" value="P-loop_NTPase"/>
</dbReference>
<dbReference type="GO" id="GO:0016887">
    <property type="term" value="F:ATP hydrolysis activity"/>
    <property type="evidence" value="ECO:0007669"/>
    <property type="project" value="InterPro"/>
</dbReference>
<evidence type="ECO:0000256" key="7">
    <source>
        <dbReference type="ARBA" id="ARBA00022970"/>
    </source>
</evidence>
<evidence type="ECO:0000259" key="9">
    <source>
        <dbReference type="PROSITE" id="PS50893"/>
    </source>
</evidence>
<dbReference type="OrthoDB" id="9802264at2"/>
<dbReference type="InterPro" id="IPR030679">
    <property type="entry name" value="ABC_ATPase_HisP-typ"/>
</dbReference>
<comment type="caution">
    <text evidence="10">The sequence shown here is derived from an EMBL/GenBank/DDBJ whole genome shotgun (WGS) entry which is preliminary data.</text>
</comment>
<dbReference type="CDD" id="cd03262">
    <property type="entry name" value="ABC_HisP_GlnQ"/>
    <property type="match status" value="1"/>
</dbReference>
<dbReference type="PROSITE" id="PS50893">
    <property type="entry name" value="ABC_TRANSPORTER_2"/>
    <property type="match status" value="1"/>
</dbReference>
<gene>
    <name evidence="10" type="ORF">C8D76_11535</name>
</gene>
<dbReference type="Gene3D" id="3.40.50.300">
    <property type="entry name" value="P-loop containing nucleotide triphosphate hydrolases"/>
    <property type="match status" value="1"/>
</dbReference>
<evidence type="ECO:0000256" key="1">
    <source>
        <dbReference type="ARBA" id="ARBA00004417"/>
    </source>
</evidence>
<dbReference type="SMART" id="SM00382">
    <property type="entry name" value="AAA"/>
    <property type="match status" value="1"/>
</dbReference>
<sequence length="249" mass="27525">MIKVRNIHKAFGDNPILRGIDLDIAKGEVVVILGPSGSGKTTFLRCLNALEMPEQGTISFENAAPLHIDFARHPAKKDILALRRKSGMVFQNYNLFPHKTALENVMEGPVQVQGKSVQQAQTEALELLNKVGLTDKATLYPFQLSGGQQQRVGIARALALQPELMLFDEPTSALDPELVQDVLDTMKALTKEGWTMVVVTHEIKFALDVADLVIVMDGGVIVEQGSPQQLFDNPQHERTKAFLQRLRAH</sequence>
<dbReference type="InterPro" id="IPR003439">
    <property type="entry name" value="ABC_transporter-like_ATP-bd"/>
</dbReference>
<keyword evidence="11" id="KW-1185">Reference proteome</keyword>
<evidence type="ECO:0000256" key="3">
    <source>
        <dbReference type="ARBA" id="ARBA00022448"/>
    </source>
</evidence>
<evidence type="ECO:0000256" key="4">
    <source>
        <dbReference type="ARBA" id="ARBA00022475"/>
    </source>
</evidence>
<accession>A0A2U0SLD3</accession>
<keyword evidence="4" id="KW-1003">Cell membrane</keyword>
<protein>
    <submittedName>
        <fullName evidence="10">Amino acid ABC transporter ATP-binding protein (PAAT family)</fullName>
    </submittedName>
</protein>
<comment type="similarity">
    <text evidence="2">Belongs to the ABC transporter superfamily.</text>
</comment>
<keyword evidence="5" id="KW-0547">Nucleotide-binding</keyword>
<dbReference type="Proteomes" id="UP000245909">
    <property type="component" value="Unassembled WGS sequence"/>
</dbReference>
<dbReference type="InterPro" id="IPR003593">
    <property type="entry name" value="AAA+_ATPase"/>
</dbReference>
<evidence type="ECO:0000256" key="5">
    <source>
        <dbReference type="ARBA" id="ARBA00022741"/>
    </source>
</evidence>
<comment type="subcellular location">
    <subcellularLocation>
        <location evidence="1">Cell inner membrane</location>
        <topology evidence="1">Peripheral membrane protein</topology>
    </subcellularLocation>
</comment>
<dbReference type="PIRSF" id="PIRSF039085">
    <property type="entry name" value="ABC_ATPase_HisP"/>
    <property type="match status" value="1"/>
</dbReference>
<dbReference type="PANTHER" id="PTHR43166:SF35">
    <property type="entry name" value="L-CYSTINE IMPORT ATP-BINDING PROTEIN TCYN"/>
    <property type="match status" value="1"/>
</dbReference>
<keyword evidence="8" id="KW-0472">Membrane</keyword>
<dbReference type="GO" id="GO:0005524">
    <property type="term" value="F:ATP binding"/>
    <property type="evidence" value="ECO:0007669"/>
    <property type="project" value="UniProtKB-KW"/>
</dbReference>
<evidence type="ECO:0000313" key="11">
    <source>
        <dbReference type="Proteomes" id="UP000245909"/>
    </source>
</evidence>
<feature type="domain" description="ABC transporter" evidence="9">
    <location>
        <begin position="2"/>
        <end position="243"/>
    </location>
</feature>
<dbReference type="InterPro" id="IPR050086">
    <property type="entry name" value="MetN_ABC_transporter-like"/>
</dbReference>
<dbReference type="FunFam" id="3.40.50.300:FF:000020">
    <property type="entry name" value="Amino acid ABC transporter ATP-binding component"/>
    <property type="match status" value="1"/>
</dbReference>
<organism evidence="10 11">
    <name type="scientific">Alitibacter langaaensis DSM 22999</name>
    <dbReference type="NCBI Taxonomy" id="1122935"/>
    <lineage>
        <taxon>Bacteria</taxon>
        <taxon>Pseudomonadati</taxon>
        <taxon>Pseudomonadota</taxon>
        <taxon>Gammaproteobacteria</taxon>
        <taxon>Pasteurellales</taxon>
        <taxon>Pasteurellaceae</taxon>
        <taxon>Alitibacter</taxon>
    </lineage>
</organism>
<dbReference type="RefSeq" id="WP_116632352.1">
    <property type="nucleotide sequence ID" value="NZ_QENU01000015.1"/>
</dbReference>
<evidence type="ECO:0000256" key="2">
    <source>
        <dbReference type="ARBA" id="ARBA00005417"/>
    </source>
</evidence>
<evidence type="ECO:0000256" key="6">
    <source>
        <dbReference type="ARBA" id="ARBA00022840"/>
    </source>
</evidence>
<keyword evidence="6 10" id="KW-0067">ATP-binding</keyword>
<dbReference type="InterPro" id="IPR017871">
    <property type="entry name" value="ABC_transporter-like_CS"/>
</dbReference>
<dbReference type="PANTHER" id="PTHR43166">
    <property type="entry name" value="AMINO ACID IMPORT ATP-BINDING PROTEIN"/>
    <property type="match status" value="1"/>
</dbReference>
<proteinExistence type="inferred from homology"/>
<dbReference type="Pfam" id="PF00005">
    <property type="entry name" value="ABC_tran"/>
    <property type="match status" value="1"/>
</dbReference>
<reference evidence="10 11" key="1">
    <citation type="submission" date="2018-05" db="EMBL/GenBank/DDBJ databases">
        <title>Genomic Encyclopedia of Type Strains, Phase IV (KMG-IV): sequencing the most valuable type-strain genomes for metagenomic binning, comparative biology and taxonomic classification.</title>
        <authorList>
            <person name="Goeker M."/>
        </authorList>
    </citation>
    <scope>NUCLEOTIDE SEQUENCE [LARGE SCALE GENOMIC DNA]</scope>
    <source>
        <strain evidence="10 11">DSM 22999</strain>
    </source>
</reference>
<dbReference type="GO" id="GO:0005886">
    <property type="term" value="C:plasma membrane"/>
    <property type="evidence" value="ECO:0007669"/>
    <property type="project" value="UniProtKB-SubCell"/>
</dbReference>
<dbReference type="SUPFAM" id="SSF52540">
    <property type="entry name" value="P-loop containing nucleoside triphosphate hydrolases"/>
    <property type="match status" value="1"/>
</dbReference>
<name>A0A2U0SLD3_9PAST</name>
<dbReference type="AlphaFoldDB" id="A0A2U0SLD3"/>
<dbReference type="GO" id="GO:0015424">
    <property type="term" value="F:ABC-type amino acid transporter activity"/>
    <property type="evidence" value="ECO:0007669"/>
    <property type="project" value="InterPro"/>
</dbReference>
<dbReference type="PROSITE" id="PS00211">
    <property type="entry name" value="ABC_TRANSPORTER_1"/>
    <property type="match status" value="1"/>
</dbReference>
<evidence type="ECO:0000256" key="8">
    <source>
        <dbReference type="ARBA" id="ARBA00023136"/>
    </source>
</evidence>